<evidence type="ECO:0000313" key="2">
    <source>
        <dbReference type="Proteomes" id="UP000886523"/>
    </source>
</evidence>
<gene>
    <name evidence="1" type="ORF">BS47DRAFT_1217505</name>
</gene>
<name>A0A9P6AS93_9AGAM</name>
<organism evidence="1 2">
    <name type="scientific">Hydnum rufescens UP504</name>
    <dbReference type="NCBI Taxonomy" id="1448309"/>
    <lineage>
        <taxon>Eukaryota</taxon>
        <taxon>Fungi</taxon>
        <taxon>Dikarya</taxon>
        <taxon>Basidiomycota</taxon>
        <taxon>Agaricomycotina</taxon>
        <taxon>Agaricomycetes</taxon>
        <taxon>Cantharellales</taxon>
        <taxon>Hydnaceae</taxon>
        <taxon>Hydnum</taxon>
    </lineage>
</organism>
<sequence>MASVTDGSRGNWRLISVCSKCRGATSEGCGMQETTSTRSPIFSFHLFPPGHPPFIVELSVLPHTPAISLLWLPTAFHLVEVGDTPPKPTYSTTKDSSLGHTMGILYIAIEAKPCVETALQP</sequence>
<evidence type="ECO:0000313" key="1">
    <source>
        <dbReference type="EMBL" id="KAF9511002.1"/>
    </source>
</evidence>
<protein>
    <submittedName>
        <fullName evidence="1">Uncharacterized protein</fullName>
    </submittedName>
</protein>
<keyword evidence="2" id="KW-1185">Reference proteome</keyword>
<accession>A0A9P6AS93</accession>
<dbReference type="Proteomes" id="UP000886523">
    <property type="component" value="Unassembled WGS sequence"/>
</dbReference>
<dbReference type="AlphaFoldDB" id="A0A9P6AS93"/>
<comment type="caution">
    <text evidence="1">The sequence shown here is derived from an EMBL/GenBank/DDBJ whole genome shotgun (WGS) entry which is preliminary data.</text>
</comment>
<proteinExistence type="predicted"/>
<dbReference type="EMBL" id="MU129007">
    <property type="protein sequence ID" value="KAF9511002.1"/>
    <property type="molecule type" value="Genomic_DNA"/>
</dbReference>
<reference evidence="1" key="1">
    <citation type="journal article" date="2020" name="Nat. Commun.">
        <title>Large-scale genome sequencing of mycorrhizal fungi provides insights into the early evolution of symbiotic traits.</title>
        <authorList>
            <person name="Miyauchi S."/>
            <person name="Kiss E."/>
            <person name="Kuo A."/>
            <person name="Drula E."/>
            <person name="Kohler A."/>
            <person name="Sanchez-Garcia M."/>
            <person name="Morin E."/>
            <person name="Andreopoulos B."/>
            <person name="Barry K.W."/>
            <person name="Bonito G."/>
            <person name="Buee M."/>
            <person name="Carver A."/>
            <person name="Chen C."/>
            <person name="Cichocki N."/>
            <person name="Clum A."/>
            <person name="Culley D."/>
            <person name="Crous P.W."/>
            <person name="Fauchery L."/>
            <person name="Girlanda M."/>
            <person name="Hayes R.D."/>
            <person name="Keri Z."/>
            <person name="LaButti K."/>
            <person name="Lipzen A."/>
            <person name="Lombard V."/>
            <person name="Magnuson J."/>
            <person name="Maillard F."/>
            <person name="Murat C."/>
            <person name="Nolan M."/>
            <person name="Ohm R.A."/>
            <person name="Pangilinan J."/>
            <person name="Pereira M.F."/>
            <person name="Perotto S."/>
            <person name="Peter M."/>
            <person name="Pfister S."/>
            <person name="Riley R."/>
            <person name="Sitrit Y."/>
            <person name="Stielow J.B."/>
            <person name="Szollosi G."/>
            <person name="Zifcakova L."/>
            <person name="Stursova M."/>
            <person name="Spatafora J.W."/>
            <person name="Tedersoo L."/>
            <person name="Vaario L.M."/>
            <person name="Yamada A."/>
            <person name="Yan M."/>
            <person name="Wang P."/>
            <person name="Xu J."/>
            <person name="Bruns T."/>
            <person name="Baldrian P."/>
            <person name="Vilgalys R."/>
            <person name="Dunand C."/>
            <person name="Henrissat B."/>
            <person name="Grigoriev I.V."/>
            <person name="Hibbett D."/>
            <person name="Nagy L.G."/>
            <person name="Martin F.M."/>
        </authorList>
    </citation>
    <scope>NUCLEOTIDE SEQUENCE</scope>
    <source>
        <strain evidence="1">UP504</strain>
    </source>
</reference>